<accession>A0AA38CQ69</accession>
<keyword evidence="1" id="KW-0812">Transmembrane</keyword>
<dbReference type="OMA" id="RCDLQKL"/>
<gene>
    <name evidence="2" type="ORF">KI387_014086</name>
</gene>
<dbReference type="InterPro" id="IPR032675">
    <property type="entry name" value="LRR_dom_sf"/>
</dbReference>
<organism evidence="2 3">
    <name type="scientific">Taxus chinensis</name>
    <name type="common">Chinese yew</name>
    <name type="synonym">Taxus wallichiana var. chinensis</name>
    <dbReference type="NCBI Taxonomy" id="29808"/>
    <lineage>
        <taxon>Eukaryota</taxon>
        <taxon>Viridiplantae</taxon>
        <taxon>Streptophyta</taxon>
        <taxon>Embryophyta</taxon>
        <taxon>Tracheophyta</taxon>
        <taxon>Spermatophyta</taxon>
        <taxon>Pinopsida</taxon>
        <taxon>Pinidae</taxon>
        <taxon>Conifers II</taxon>
        <taxon>Cupressales</taxon>
        <taxon>Taxaceae</taxon>
        <taxon>Taxus</taxon>
    </lineage>
</organism>
<reference evidence="2 3" key="1">
    <citation type="journal article" date="2021" name="Nat. Plants">
        <title>The Taxus genome provides insights into paclitaxel biosynthesis.</title>
        <authorList>
            <person name="Xiong X."/>
            <person name="Gou J."/>
            <person name="Liao Q."/>
            <person name="Li Y."/>
            <person name="Zhou Q."/>
            <person name="Bi G."/>
            <person name="Li C."/>
            <person name="Du R."/>
            <person name="Wang X."/>
            <person name="Sun T."/>
            <person name="Guo L."/>
            <person name="Liang H."/>
            <person name="Lu P."/>
            <person name="Wu Y."/>
            <person name="Zhang Z."/>
            <person name="Ro D.K."/>
            <person name="Shang Y."/>
            <person name="Huang S."/>
            <person name="Yan J."/>
        </authorList>
    </citation>
    <scope>NUCLEOTIDE SEQUENCE [LARGE SCALE GENOMIC DNA]</scope>
    <source>
        <strain evidence="2">Ta-2019</strain>
    </source>
</reference>
<dbReference type="SUPFAM" id="SSF52047">
    <property type="entry name" value="RNI-like"/>
    <property type="match status" value="1"/>
</dbReference>
<feature type="non-terminal residue" evidence="2">
    <location>
        <position position="1"/>
    </location>
</feature>
<dbReference type="PANTHER" id="PTHR13318:SF182">
    <property type="entry name" value="F-BOX_LRR-REPEAT PROTEIN 14"/>
    <property type="match status" value="1"/>
</dbReference>
<dbReference type="InterPro" id="IPR006553">
    <property type="entry name" value="Leu-rich_rpt_Cys-con_subtyp"/>
</dbReference>
<protein>
    <submittedName>
        <fullName evidence="2">Uncharacterized protein</fullName>
    </submittedName>
</protein>
<dbReference type="Proteomes" id="UP000824469">
    <property type="component" value="Unassembled WGS sequence"/>
</dbReference>
<dbReference type="GO" id="GO:0031146">
    <property type="term" value="P:SCF-dependent proteasomal ubiquitin-dependent protein catabolic process"/>
    <property type="evidence" value="ECO:0007669"/>
    <property type="project" value="TreeGrafter"/>
</dbReference>
<evidence type="ECO:0000313" key="2">
    <source>
        <dbReference type="EMBL" id="KAH9302503.1"/>
    </source>
</evidence>
<feature type="transmembrane region" description="Helical" evidence="1">
    <location>
        <begin position="15"/>
        <end position="34"/>
    </location>
</feature>
<dbReference type="AlphaFoldDB" id="A0AA38CQ69"/>
<comment type="caution">
    <text evidence="2">The sequence shown here is derived from an EMBL/GenBank/DDBJ whole genome shotgun (WGS) entry which is preliminary data.</text>
</comment>
<proteinExistence type="predicted"/>
<dbReference type="Gene3D" id="1.20.1280.50">
    <property type="match status" value="1"/>
</dbReference>
<keyword evidence="1" id="KW-0472">Membrane</keyword>
<dbReference type="GO" id="GO:0019005">
    <property type="term" value="C:SCF ubiquitin ligase complex"/>
    <property type="evidence" value="ECO:0007669"/>
    <property type="project" value="TreeGrafter"/>
</dbReference>
<evidence type="ECO:0000313" key="3">
    <source>
        <dbReference type="Proteomes" id="UP000824469"/>
    </source>
</evidence>
<dbReference type="SMART" id="SM00367">
    <property type="entry name" value="LRR_CC"/>
    <property type="match status" value="5"/>
</dbReference>
<keyword evidence="1" id="KW-1133">Transmembrane helix</keyword>
<name>A0AA38CQ69_TAXCH</name>
<dbReference type="Gene3D" id="3.80.10.10">
    <property type="entry name" value="Ribonuclease Inhibitor"/>
    <property type="match status" value="2"/>
</dbReference>
<dbReference type="EMBL" id="JAHRHJ020000009">
    <property type="protein sequence ID" value="KAH9302503.1"/>
    <property type="molecule type" value="Genomic_DNA"/>
</dbReference>
<sequence>ATVLSTKRFAESIEILKSVIVIIVFPPFLLLITIRFMDSNRDMLNSLLCDELLGEILGRLQEICYCKEVSLVCRRWLSVQRGVKISLGLCIPENTSNSCFGSQVRVLLRQYSQISNLSLVSETGQLQRDTVFLDYLLDAIGEGCRILKELRFEVGPVSSYGLQALAKGSIHLTSLELVGLSPKFFGSLWEFKSLRELTLDFLGWDSGDEMDGENSDVELPLEKLCLAGIGAGHTSLGWLWRSCSKLQKLELFSCEGIGDCDSDLSSFVKCLPCVEELYLRRSRTIANGVLLSAAENCKALRKLVFHDGGNTEGLHHVVVRQYQSLEVLDLRLPLDLSNEDLAVIAENCQSLKILRLHSCCLPTGAGLKLLGPNMSLCLQELVLVGCRAVVREPGTLATLGQHLKGLKKLDLSDNDHLPDKELGAMLSSCTRLVSLRLISCRGLTDMVVVSIVQRCQALESVDIRKCDGITAEAVFALVSGCPKLRQLGVEEFKITEATKKLVSRKKIDTIKAETIDYKMATCGMMHFFNDLHNLDPNASLL</sequence>
<evidence type="ECO:0000256" key="1">
    <source>
        <dbReference type="SAM" id="Phobius"/>
    </source>
</evidence>
<dbReference type="PANTHER" id="PTHR13318">
    <property type="entry name" value="PARTNER OF PAIRED, ISOFORM B-RELATED"/>
    <property type="match status" value="1"/>
</dbReference>
<keyword evidence="3" id="KW-1185">Reference proteome</keyword>